<sequence length="347" mass="38061">MASHALDSLSSPAPADMQMDFYEEEDIDQLDSDSEVDDDPDTSSAKKGSSKKDGKRIAGQTLLPAARLESIIQADGVTGHMAMSKEASYLLSIATEEFIKRMAQAGQRQASTERRSTVNYIDMSSTTQQYQEFMFLQDTVPHPMSLADALERREMKEKDVDIDPAVPASSMMPSASFSASGISHSFASKSKGKSRVTNGKEKVNGSASTGRKDSKRKRESNDEGGARTSSRPNRGTRAAPRDEWPDVRPAEPVSHPSGSLLANGASPYRYARQPQWAANQTTMRSDDFIEDPHSRRVEPRYVSPPPPEDSDGWNGGQFAGPSGFLQQPFNRIVSNPGRTIYSQQQHP</sequence>
<dbReference type="Gene3D" id="1.10.20.10">
    <property type="entry name" value="Histone, subunit A"/>
    <property type="match status" value="1"/>
</dbReference>
<evidence type="ECO:0000313" key="6">
    <source>
        <dbReference type="Proteomes" id="UP000054166"/>
    </source>
</evidence>
<dbReference type="OrthoDB" id="636685at2759"/>
<dbReference type="InterPro" id="IPR050568">
    <property type="entry name" value="Transcr_DNA_Rep_Reg"/>
</dbReference>
<gene>
    <name evidence="5" type="ORF">PILCRDRAFT_221778</name>
</gene>
<dbReference type="AlphaFoldDB" id="A0A0C3GCA1"/>
<accession>A0A0C3GCA1</accession>
<dbReference type="InterPro" id="IPR009072">
    <property type="entry name" value="Histone-fold"/>
</dbReference>
<reference evidence="5 6" key="1">
    <citation type="submission" date="2014-04" db="EMBL/GenBank/DDBJ databases">
        <authorList>
            <consortium name="DOE Joint Genome Institute"/>
            <person name="Kuo A."/>
            <person name="Tarkka M."/>
            <person name="Buscot F."/>
            <person name="Kohler A."/>
            <person name="Nagy L.G."/>
            <person name="Floudas D."/>
            <person name="Copeland A."/>
            <person name="Barry K.W."/>
            <person name="Cichocki N."/>
            <person name="Veneault-Fourrey C."/>
            <person name="LaButti K."/>
            <person name="Lindquist E.A."/>
            <person name="Lipzen A."/>
            <person name="Lundell T."/>
            <person name="Morin E."/>
            <person name="Murat C."/>
            <person name="Sun H."/>
            <person name="Tunlid A."/>
            <person name="Henrissat B."/>
            <person name="Grigoriev I.V."/>
            <person name="Hibbett D.S."/>
            <person name="Martin F."/>
            <person name="Nordberg H.P."/>
            <person name="Cantor M.N."/>
            <person name="Hua S.X."/>
        </authorList>
    </citation>
    <scope>NUCLEOTIDE SEQUENCE [LARGE SCALE GENOMIC DNA]</scope>
    <source>
        <strain evidence="5 6">F 1598</strain>
    </source>
</reference>
<dbReference type="GO" id="GO:0006261">
    <property type="term" value="P:DNA-templated DNA replication"/>
    <property type="evidence" value="ECO:0007669"/>
    <property type="project" value="TreeGrafter"/>
</dbReference>
<comment type="subcellular location">
    <subcellularLocation>
        <location evidence="1">Nucleus</location>
    </subcellularLocation>
</comment>
<evidence type="ECO:0000256" key="3">
    <source>
        <dbReference type="SAM" id="MobiDB-lite"/>
    </source>
</evidence>
<feature type="region of interest" description="Disordered" evidence="3">
    <location>
        <begin position="1"/>
        <end position="58"/>
    </location>
</feature>
<dbReference type="GO" id="GO:0008623">
    <property type="term" value="C:CHRAC"/>
    <property type="evidence" value="ECO:0007669"/>
    <property type="project" value="TreeGrafter"/>
</dbReference>
<dbReference type="PANTHER" id="PTHR10252">
    <property type="entry name" value="HISTONE-LIKE TRANSCRIPTION FACTOR CCAAT-RELATED"/>
    <property type="match status" value="1"/>
</dbReference>
<evidence type="ECO:0000313" key="5">
    <source>
        <dbReference type="EMBL" id="KIM89349.1"/>
    </source>
</evidence>
<dbReference type="InParanoid" id="A0A0C3GCA1"/>
<evidence type="ECO:0000256" key="1">
    <source>
        <dbReference type="ARBA" id="ARBA00004123"/>
    </source>
</evidence>
<feature type="region of interest" description="Disordered" evidence="3">
    <location>
        <begin position="185"/>
        <end position="347"/>
    </location>
</feature>
<organism evidence="5 6">
    <name type="scientific">Piloderma croceum (strain F 1598)</name>
    <dbReference type="NCBI Taxonomy" id="765440"/>
    <lineage>
        <taxon>Eukaryota</taxon>
        <taxon>Fungi</taxon>
        <taxon>Dikarya</taxon>
        <taxon>Basidiomycota</taxon>
        <taxon>Agaricomycotina</taxon>
        <taxon>Agaricomycetes</taxon>
        <taxon>Agaricomycetidae</taxon>
        <taxon>Atheliales</taxon>
        <taxon>Atheliaceae</taxon>
        <taxon>Piloderma</taxon>
    </lineage>
</organism>
<dbReference type="PANTHER" id="PTHR10252:SF54">
    <property type="entry name" value="CHROMATIN ACCESSIBILITY COMPLEX PROTEIN 1"/>
    <property type="match status" value="1"/>
</dbReference>
<feature type="compositionally biased region" description="Basic and acidic residues" evidence="3">
    <location>
        <begin position="239"/>
        <end position="249"/>
    </location>
</feature>
<dbReference type="HOGENOM" id="CLU_042061_0_0_1"/>
<dbReference type="Proteomes" id="UP000054166">
    <property type="component" value="Unassembled WGS sequence"/>
</dbReference>
<dbReference type="InterPro" id="IPR003958">
    <property type="entry name" value="CBFA_NFYB_domain"/>
</dbReference>
<proteinExistence type="predicted"/>
<feature type="compositionally biased region" description="Basic and acidic residues" evidence="3">
    <location>
        <begin position="284"/>
        <end position="299"/>
    </location>
</feature>
<dbReference type="EMBL" id="KN832975">
    <property type="protein sequence ID" value="KIM89349.1"/>
    <property type="molecule type" value="Genomic_DNA"/>
</dbReference>
<evidence type="ECO:0000259" key="4">
    <source>
        <dbReference type="Pfam" id="PF00808"/>
    </source>
</evidence>
<evidence type="ECO:0000256" key="2">
    <source>
        <dbReference type="ARBA" id="ARBA00023242"/>
    </source>
</evidence>
<reference evidence="6" key="2">
    <citation type="submission" date="2015-01" db="EMBL/GenBank/DDBJ databases">
        <title>Evolutionary Origins and Diversification of the Mycorrhizal Mutualists.</title>
        <authorList>
            <consortium name="DOE Joint Genome Institute"/>
            <consortium name="Mycorrhizal Genomics Consortium"/>
            <person name="Kohler A."/>
            <person name="Kuo A."/>
            <person name="Nagy L.G."/>
            <person name="Floudas D."/>
            <person name="Copeland A."/>
            <person name="Barry K.W."/>
            <person name="Cichocki N."/>
            <person name="Veneault-Fourrey C."/>
            <person name="LaButti K."/>
            <person name="Lindquist E.A."/>
            <person name="Lipzen A."/>
            <person name="Lundell T."/>
            <person name="Morin E."/>
            <person name="Murat C."/>
            <person name="Riley R."/>
            <person name="Ohm R."/>
            <person name="Sun H."/>
            <person name="Tunlid A."/>
            <person name="Henrissat B."/>
            <person name="Grigoriev I.V."/>
            <person name="Hibbett D.S."/>
            <person name="Martin F."/>
        </authorList>
    </citation>
    <scope>NUCLEOTIDE SEQUENCE [LARGE SCALE GENOMIC DNA]</scope>
    <source>
        <strain evidence="6">F 1598</strain>
    </source>
</reference>
<feature type="domain" description="Transcription factor CBF/NF-Y/archaeal histone" evidence="4">
    <location>
        <begin position="62"/>
        <end position="125"/>
    </location>
</feature>
<dbReference type="Pfam" id="PF00808">
    <property type="entry name" value="CBFD_NFYB_HMF"/>
    <property type="match status" value="1"/>
</dbReference>
<name>A0A0C3GCA1_PILCF</name>
<protein>
    <recommendedName>
        <fullName evidence="4">Transcription factor CBF/NF-Y/archaeal histone domain-containing protein</fullName>
    </recommendedName>
</protein>
<dbReference type="STRING" id="765440.A0A0C3GCA1"/>
<keyword evidence="6" id="KW-1185">Reference proteome</keyword>
<keyword evidence="2" id="KW-0539">Nucleus</keyword>
<feature type="compositionally biased region" description="Polar residues" evidence="3">
    <location>
        <begin position="324"/>
        <end position="347"/>
    </location>
</feature>
<dbReference type="GO" id="GO:0046982">
    <property type="term" value="F:protein heterodimerization activity"/>
    <property type="evidence" value="ECO:0007669"/>
    <property type="project" value="InterPro"/>
</dbReference>
<feature type="compositionally biased region" description="Acidic residues" evidence="3">
    <location>
        <begin position="21"/>
        <end position="41"/>
    </location>
</feature>
<dbReference type="SUPFAM" id="SSF47113">
    <property type="entry name" value="Histone-fold"/>
    <property type="match status" value="1"/>
</dbReference>